<organism evidence="1">
    <name type="scientific">hydrothermal vent metagenome</name>
    <dbReference type="NCBI Taxonomy" id="652676"/>
    <lineage>
        <taxon>unclassified sequences</taxon>
        <taxon>metagenomes</taxon>
        <taxon>ecological metagenomes</taxon>
    </lineage>
</organism>
<reference evidence="1" key="1">
    <citation type="submission" date="2016-10" db="EMBL/GenBank/DDBJ databases">
        <authorList>
            <person name="de Groot N.N."/>
        </authorList>
    </citation>
    <scope>NUCLEOTIDE SEQUENCE</scope>
</reference>
<gene>
    <name evidence="1" type="ORF">MNB_SV-13-1561</name>
</gene>
<dbReference type="AlphaFoldDB" id="A0A1W1CQ15"/>
<proteinExistence type="predicted"/>
<name>A0A1W1CQ15_9ZZZZ</name>
<protein>
    <recommendedName>
        <fullName evidence="2">DNA (cytosine-5-)-methyltransferase</fullName>
    </recommendedName>
</protein>
<sequence>MSNIIKPDLILNNKSYKIIDLFCGIAGVRKGFERTHNYINILML</sequence>
<accession>A0A1W1CQ15</accession>
<evidence type="ECO:0008006" key="2">
    <source>
        <dbReference type="Google" id="ProtNLM"/>
    </source>
</evidence>
<evidence type="ECO:0000313" key="1">
    <source>
        <dbReference type="EMBL" id="SFV67751.1"/>
    </source>
</evidence>
<dbReference type="EMBL" id="FPHM01000112">
    <property type="protein sequence ID" value="SFV67751.1"/>
    <property type="molecule type" value="Genomic_DNA"/>
</dbReference>